<comment type="caution">
    <text evidence="2">The sequence shown here is derived from an EMBL/GenBank/DDBJ whole genome shotgun (WGS) entry which is preliminary data.</text>
</comment>
<gene>
    <name evidence="2" type="ORF">ACIGG6_02020</name>
</gene>
<accession>A0ABW8BNH4</accession>
<keyword evidence="1" id="KW-0732">Signal</keyword>
<feature type="signal peptide" evidence="1">
    <location>
        <begin position="1"/>
        <end position="25"/>
    </location>
</feature>
<dbReference type="EMBL" id="JBITWC010000003">
    <property type="protein sequence ID" value="MFI8748770.1"/>
    <property type="molecule type" value="Genomic_DNA"/>
</dbReference>
<evidence type="ECO:0000256" key="1">
    <source>
        <dbReference type="SAM" id="SignalP"/>
    </source>
</evidence>
<protein>
    <recommendedName>
        <fullName evidence="4">Lipoprotein</fullName>
    </recommendedName>
</protein>
<feature type="chain" id="PRO_5045773914" description="Lipoprotein" evidence="1">
    <location>
        <begin position="26"/>
        <end position="197"/>
    </location>
</feature>
<reference evidence="2 3" key="1">
    <citation type="submission" date="2024-10" db="EMBL/GenBank/DDBJ databases">
        <title>The Natural Products Discovery Center: Release of the First 8490 Sequenced Strains for Exploring Actinobacteria Biosynthetic Diversity.</title>
        <authorList>
            <person name="Kalkreuter E."/>
            <person name="Kautsar S.A."/>
            <person name="Yang D."/>
            <person name="Bader C.D."/>
            <person name="Teijaro C.N."/>
            <person name="Fluegel L."/>
            <person name="Davis C.M."/>
            <person name="Simpson J.R."/>
            <person name="Lauterbach L."/>
            <person name="Steele A.D."/>
            <person name="Gui C."/>
            <person name="Meng S."/>
            <person name="Li G."/>
            <person name="Viehrig K."/>
            <person name="Ye F."/>
            <person name="Su P."/>
            <person name="Kiefer A.F."/>
            <person name="Nichols A."/>
            <person name="Cepeda A.J."/>
            <person name="Yan W."/>
            <person name="Fan B."/>
            <person name="Jiang Y."/>
            <person name="Adhikari A."/>
            <person name="Zheng C.-J."/>
            <person name="Schuster L."/>
            <person name="Cowan T.M."/>
            <person name="Smanski M.J."/>
            <person name="Chevrette M.G."/>
            <person name="De Carvalho L.P.S."/>
            <person name="Shen B."/>
        </authorList>
    </citation>
    <scope>NUCLEOTIDE SEQUENCE [LARGE SCALE GENOMIC DNA]</scope>
    <source>
        <strain evidence="2 3">NPDC077409</strain>
    </source>
</reference>
<sequence>MKRFALVGIALLLSGCAATSTTSQAPYYDEGQEALIGEGYPAPRIKPPGNFSLVKRYDDARAQPGSNAINSREIGATWVDSEDLTSVATALYQGLDEGYQWGAGDNIEGTEFVSGTRFEYAAGDGLYQDVTGDIDFIPNGAPECAQSIALVSYSEDRSMRTVLTYTEGLAFCENRLVLNQRTGDALRERAYQAFGLR</sequence>
<evidence type="ECO:0008006" key="4">
    <source>
        <dbReference type="Google" id="ProtNLM"/>
    </source>
</evidence>
<keyword evidence="3" id="KW-1185">Reference proteome</keyword>
<organism evidence="2 3">
    <name type="scientific">Vreelandella lionensis</name>
    <dbReference type="NCBI Taxonomy" id="1144478"/>
    <lineage>
        <taxon>Bacteria</taxon>
        <taxon>Pseudomonadati</taxon>
        <taxon>Pseudomonadota</taxon>
        <taxon>Gammaproteobacteria</taxon>
        <taxon>Oceanospirillales</taxon>
        <taxon>Halomonadaceae</taxon>
        <taxon>Vreelandella</taxon>
    </lineage>
</organism>
<dbReference type="RefSeq" id="WP_399841691.1">
    <property type="nucleotide sequence ID" value="NZ_JBITWC010000003.1"/>
</dbReference>
<evidence type="ECO:0000313" key="3">
    <source>
        <dbReference type="Proteomes" id="UP001614338"/>
    </source>
</evidence>
<dbReference type="Proteomes" id="UP001614338">
    <property type="component" value="Unassembled WGS sequence"/>
</dbReference>
<evidence type="ECO:0000313" key="2">
    <source>
        <dbReference type="EMBL" id="MFI8748770.1"/>
    </source>
</evidence>
<proteinExistence type="predicted"/>
<dbReference type="PROSITE" id="PS51257">
    <property type="entry name" value="PROKAR_LIPOPROTEIN"/>
    <property type="match status" value="1"/>
</dbReference>
<name>A0ABW8BNH4_9GAMM</name>